<dbReference type="AlphaFoldDB" id="A0A6G1CE79"/>
<dbReference type="EMBL" id="SPHZ02000009">
    <property type="protein sequence ID" value="KAF0898925.1"/>
    <property type="molecule type" value="Genomic_DNA"/>
</dbReference>
<comment type="caution">
    <text evidence="1">The sequence shown here is derived from an EMBL/GenBank/DDBJ whole genome shotgun (WGS) entry which is preliminary data.</text>
</comment>
<reference evidence="1 2" key="1">
    <citation type="submission" date="2019-11" db="EMBL/GenBank/DDBJ databases">
        <title>Whole genome sequence of Oryza granulata.</title>
        <authorList>
            <person name="Li W."/>
        </authorList>
    </citation>
    <scope>NUCLEOTIDE SEQUENCE [LARGE SCALE GENOMIC DNA]</scope>
    <source>
        <strain evidence="2">cv. Menghai</strain>
        <tissue evidence="1">Leaf</tissue>
    </source>
</reference>
<proteinExistence type="predicted"/>
<evidence type="ECO:0000313" key="1">
    <source>
        <dbReference type="EMBL" id="KAF0898925.1"/>
    </source>
</evidence>
<name>A0A6G1CE79_9ORYZ</name>
<accession>A0A6G1CE79</accession>
<organism evidence="1 2">
    <name type="scientific">Oryza meyeriana var. granulata</name>
    <dbReference type="NCBI Taxonomy" id="110450"/>
    <lineage>
        <taxon>Eukaryota</taxon>
        <taxon>Viridiplantae</taxon>
        <taxon>Streptophyta</taxon>
        <taxon>Embryophyta</taxon>
        <taxon>Tracheophyta</taxon>
        <taxon>Spermatophyta</taxon>
        <taxon>Magnoliopsida</taxon>
        <taxon>Liliopsida</taxon>
        <taxon>Poales</taxon>
        <taxon>Poaceae</taxon>
        <taxon>BOP clade</taxon>
        <taxon>Oryzoideae</taxon>
        <taxon>Oryzeae</taxon>
        <taxon>Oryzinae</taxon>
        <taxon>Oryza</taxon>
        <taxon>Oryza meyeriana</taxon>
    </lineage>
</organism>
<evidence type="ECO:0000313" key="2">
    <source>
        <dbReference type="Proteomes" id="UP000479710"/>
    </source>
</evidence>
<protein>
    <submittedName>
        <fullName evidence="1">Uncharacterized protein</fullName>
    </submittedName>
</protein>
<gene>
    <name evidence="1" type="ORF">E2562_012631</name>
</gene>
<sequence>MMREKGRCSIDNFNGSATHAQVLCRPEWSGVHGVEARSQTAPQTEVRGYGRCAYATAGYGLQRDGPMVASGEAAMAAVSMVQWRFLLPHDLTTNN</sequence>
<dbReference type="Proteomes" id="UP000479710">
    <property type="component" value="Unassembled WGS sequence"/>
</dbReference>
<keyword evidence="2" id="KW-1185">Reference proteome</keyword>